<protein>
    <submittedName>
        <fullName evidence="2">Uncharacterized protein</fullName>
    </submittedName>
</protein>
<reference evidence="2" key="1">
    <citation type="journal article" date="2020" name="bioRxiv">
        <title>A rank-normalized archaeal taxonomy based on genome phylogeny resolves widespread incomplete and uneven classifications.</title>
        <authorList>
            <person name="Rinke C."/>
            <person name="Chuvochina M."/>
            <person name="Mussig A.J."/>
            <person name="Chaumeil P.-A."/>
            <person name="Waite D.W."/>
            <person name="Whitman W.B."/>
            <person name="Parks D.H."/>
            <person name="Hugenholtz P."/>
        </authorList>
    </citation>
    <scope>NUCLEOTIDE SEQUENCE</scope>
    <source>
        <strain evidence="2">UBA8839</strain>
    </source>
</reference>
<evidence type="ECO:0000313" key="3">
    <source>
        <dbReference type="Proteomes" id="UP000651120"/>
    </source>
</evidence>
<feature type="transmembrane region" description="Helical" evidence="1">
    <location>
        <begin position="79"/>
        <end position="96"/>
    </location>
</feature>
<sequence>MTPGETAAAIAALAVGIYLILASAGLVQIAINQLIGLAVGAFGVAYIAAGRTRESAFWGGVLAILGVAMAAGWGASPLFVVGVVLVFISLFALLASRR</sequence>
<keyword evidence="1" id="KW-0812">Transmembrane</keyword>
<evidence type="ECO:0000313" key="2">
    <source>
        <dbReference type="EMBL" id="HII47807.1"/>
    </source>
</evidence>
<keyword evidence="1" id="KW-1133">Transmembrane helix</keyword>
<name>A0A832SZG4_9CREN</name>
<accession>A0A832SZG4</accession>
<dbReference type="RefSeq" id="WP_011009531.1">
    <property type="nucleotide sequence ID" value="NZ_DAIOPL010000017.1"/>
</dbReference>
<dbReference type="EMBL" id="DUJP01000033">
    <property type="protein sequence ID" value="HII47807.1"/>
    <property type="molecule type" value="Genomic_DNA"/>
</dbReference>
<dbReference type="Proteomes" id="UP000651120">
    <property type="component" value="Unassembled WGS sequence"/>
</dbReference>
<organism evidence="2 3">
    <name type="scientific">Pyrobaculum aerophilum</name>
    <dbReference type="NCBI Taxonomy" id="13773"/>
    <lineage>
        <taxon>Archaea</taxon>
        <taxon>Thermoproteota</taxon>
        <taxon>Thermoprotei</taxon>
        <taxon>Thermoproteales</taxon>
        <taxon>Thermoproteaceae</taxon>
        <taxon>Pyrobaculum</taxon>
    </lineage>
</organism>
<comment type="caution">
    <text evidence="2">The sequence shown here is derived from an EMBL/GenBank/DDBJ whole genome shotgun (WGS) entry which is preliminary data.</text>
</comment>
<keyword evidence="1" id="KW-0472">Membrane</keyword>
<dbReference type="AlphaFoldDB" id="A0A832SZG4"/>
<dbReference type="GeneID" id="1466200"/>
<evidence type="ECO:0000256" key="1">
    <source>
        <dbReference type="SAM" id="Phobius"/>
    </source>
</evidence>
<proteinExistence type="predicted"/>
<feature type="transmembrane region" description="Helical" evidence="1">
    <location>
        <begin position="7"/>
        <end position="24"/>
    </location>
</feature>
<feature type="transmembrane region" description="Helical" evidence="1">
    <location>
        <begin position="56"/>
        <end position="73"/>
    </location>
</feature>
<dbReference type="OMA" id="MTPTETS"/>
<feature type="transmembrane region" description="Helical" evidence="1">
    <location>
        <begin position="30"/>
        <end position="49"/>
    </location>
</feature>
<gene>
    <name evidence="2" type="ORF">HA333_10330</name>
</gene>